<comment type="caution">
    <text evidence="1">The sequence shown here is derived from an EMBL/GenBank/DDBJ whole genome shotgun (WGS) entry which is preliminary data.</text>
</comment>
<keyword evidence="2" id="KW-1185">Reference proteome</keyword>
<dbReference type="EMBL" id="JARKIB010000009">
    <property type="protein sequence ID" value="KAJ7776239.1"/>
    <property type="molecule type" value="Genomic_DNA"/>
</dbReference>
<evidence type="ECO:0000313" key="2">
    <source>
        <dbReference type="Proteomes" id="UP001215598"/>
    </source>
</evidence>
<gene>
    <name evidence="1" type="ORF">B0H16DRAFT_1506019</name>
</gene>
<name>A0AAD7K3D1_9AGAR</name>
<accession>A0AAD7K3D1</accession>
<dbReference type="Proteomes" id="UP001215598">
    <property type="component" value="Unassembled WGS sequence"/>
</dbReference>
<sequence>MLNPRESSNNTRESGPLLLVVPVAPCGGGAPVLPLPVQAVNPMDGSERRCEAGRVRVEKCGDETRDAKVRRRAEVGMRTRGVQTISISSTAMTRWCWSWVPLCRTNSRRRLRAFANLGTYQTRQPPHPRRSYCPLSAAFRTLPPRPDEAILFLTLTEFLKR</sequence>
<organism evidence="1 2">
    <name type="scientific">Mycena metata</name>
    <dbReference type="NCBI Taxonomy" id="1033252"/>
    <lineage>
        <taxon>Eukaryota</taxon>
        <taxon>Fungi</taxon>
        <taxon>Dikarya</taxon>
        <taxon>Basidiomycota</taxon>
        <taxon>Agaricomycotina</taxon>
        <taxon>Agaricomycetes</taxon>
        <taxon>Agaricomycetidae</taxon>
        <taxon>Agaricales</taxon>
        <taxon>Marasmiineae</taxon>
        <taxon>Mycenaceae</taxon>
        <taxon>Mycena</taxon>
    </lineage>
</organism>
<reference evidence="1" key="1">
    <citation type="submission" date="2023-03" db="EMBL/GenBank/DDBJ databases">
        <title>Massive genome expansion in bonnet fungi (Mycena s.s.) driven by repeated elements and novel gene families across ecological guilds.</title>
        <authorList>
            <consortium name="Lawrence Berkeley National Laboratory"/>
            <person name="Harder C.B."/>
            <person name="Miyauchi S."/>
            <person name="Viragh M."/>
            <person name="Kuo A."/>
            <person name="Thoen E."/>
            <person name="Andreopoulos B."/>
            <person name="Lu D."/>
            <person name="Skrede I."/>
            <person name="Drula E."/>
            <person name="Henrissat B."/>
            <person name="Morin E."/>
            <person name="Kohler A."/>
            <person name="Barry K."/>
            <person name="LaButti K."/>
            <person name="Morin E."/>
            <person name="Salamov A."/>
            <person name="Lipzen A."/>
            <person name="Mereny Z."/>
            <person name="Hegedus B."/>
            <person name="Baldrian P."/>
            <person name="Stursova M."/>
            <person name="Weitz H."/>
            <person name="Taylor A."/>
            <person name="Grigoriev I.V."/>
            <person name="Nagy L.G."/>
            <person name="Martin F."/>
            <person name="Kauserud H."/>
        </authorList>
    </citation>
    <scope>NUCLEOTIDE SEQUENCE</scope>
    <source>
        <strain evidence="1">CBHHK182m</strain>
    </source>
</reference>
<dbReference type="AlphaFoldDB" id="A0AAD7K3D1"/>
<proteinExistence type="predicted"/>
<evidence type="ECO:0000313" key="1">
    <source>
        <dbReference type="EMBL" id="KAJ7776239.1"/>
    </source>
</evidence>
<protein>
    <submittedName>
        <fullName evidence="1">Uncharacterized protein</fullName>
    </submittedName>
</protein>